<evidence type="ECO:0000313" key="2">
    <source>
        <dbReference type="Proteomes" id="UP000321157"/>
    </source>
</evidence>
<comment type="caution">
    <text evidence="1">The sequence shown here is derived from an EMBL/GenBank/DDBJ whole genome shotgun (WGS) entry which is preliminary data.</text>
</comment>
<reference evidence="1 2" key="1">
    <citation type="submission" date="2019-07" db="EMBL/GenBank/DDBJ databases">
        <title>Whole genome shotgun sequence of Aneurinibacillus danicus NBRC 102444.</title>
        <authorList>
            <person name="Hosoyama A."/>
            <person name="Uohara A."/>
            <person name="Ohji S."/>
            <person name="Ichikawa N."/>
        </authorList>
    </citation>
    <scope>NUCLEOTIDE SEQUENCE [LARGE SCALE GENOMIC DNA]</scope>
    <source>
        <strain evidence="1 2">NBRC 102444</strain>
    </source>
</reference>
<dbReference type="Proteomes" id="UP000321157">
    <property type="component" value="Unassembled WGS sequence"/>
</dbReference>
<organism evidence="1 2">
    <name type="scientific">Aneurinibacillus danicus</name>
    <dbReference type="NCBI Taxonomy" id="267746"/>
    <lineage>
        <taxon>Bacteria</taxon>
        <taxon>Bacillati</taxon>
        <taxon>Bacillota</taxon>
        <taxon>Bacilli</taxon>
        <taxon>Bacillales</taxon>
        <taxon>Paenibacillaceae</taxon>
        <taxon>Aneurinibacillus group</taxon>
        <taxon>Aneurinibacillus</taxon>
    </lineage>
</organism>
<protein>
    <submittedName>
        <fullName evidence="1">Uncharacterized protein</fullName>
    </submittedName>
</protein>
<evidence type="ECO:0000313" key="1">
    <source>
        <dbReference type="EMBL" id="GEN36613.1"/>
    </source>
</evidence>
<accession>A0A511VGE0</accession>
<dbReference type="EMBL" id="BJXX01000205">
    <property type="protein sequence ID" value="GEN36613.1"/>
    <property type="molecule type" value="Genomic_DNA"/>
</dbReference>
<dbReference type="AlphaFoldDB" id="A0A511VGE0"/>
<name>A0A511VGE0_9BACL</name>
<gene>
    <name evidence="1" type="ORF">ADA01nite_40730</name>
</gene>
<proteinExistence type="predicted"/>
<sequence length="74" mass="8455">MLHKNICSDKLQIPLFSMKMYSKIKEKSCLLPQEERDGEFEAKKMAGRNKRRKKVYTGTGCGGSKHTTSLLYAN</sequence>
<keyword evidence="2" id="KW-1185">Reference proteome</keyword>